<dbReference type="PhylomeDB" id="A0A0G4GN00"/>
<proteinExistence type="predicted"/>
<name>A0A0G4GN00_9ALVE</name>
<sequence length="408" mass="44759">MWLVVGMVGSVYARGTMGGGDSLWKWKCIREGRQEPLFLRGALRWFSLKQIKWLRGVADVETGPLSPVGSSVAPFARLRSLRLFRRRHCTERLWALLRQKSLICCTQPARCDGGGGDGDGDGDRHGEETASRTEPCRFWGLGAGCGAWQRMSRAWERRRLPGGGRLFRKECGGDGDCLFRSLAAGIADAGLRWDSCDLQLSSSKIGTRSVSVGFMREMVAKGFVGLAPDQALESLLSDEGAEWSEGARAEFRERAEILAAMELSGEWLDRFSPSAILQGGRYMTSSGEIVDTSSEGGKALAFALELSTCGNVHWGTELDVGLLEDALGVGVVVLSSETGRVYNHGVKFDRKRRHFILIYYLDGIHYQLAGFQESGRSGGGEVRSVFSRKSLPQQIRALVEEDCKGTFA</sequence>
<accession>A0A0G4GN00</accession>
<dbReference type="PROSITE" id="PS50802">
    <property type="entry name" value="OTU"/>
    <property type="match status" value="1"/>
</dbReference>
<dbReference type="InterPro" id="IPR003323">
    <property type="entry name" value="OTU_dom"/>
</dbReference>
<dbReference type="VEuPathDB" id="CryptoDB:Cvel_4946"/>
<evidence type="ECO:0000313" key="2">
    <source>
        <dbReference type="EMBL" id="CEM31572.1"/>
    </source>
</evidence>
<evidence type="ECO:0000259" key="1">
    <source>
        <dbReference type="PROSITE" id="PS50802"/>
    </source>
</evidence>
<feature type="domain" description="OTU" evidence="1">
    <location>
        <begin position="166"/>
        <end position="361"/>
    </location>
</feature>
<reference evidence="2" key="1">
    <citation type="submission" date="2014-11" db="EMBL/GenBank/DDBJ databases">
        <authorList>
            <person name="Otto D Thomas"/>
            <person name="Naeem Raeece"/>
        </authorList>
    </citation>
    <scope>NUCLEOTIDE SEQUENCE</scope>
</reference>
<dbReference type="EMBL" id="CDMZ01001369">
    <property type="protein sequence ID" value="CEM31572.1"/>
    <property type="molecule type" value="Genomic_DNA"/>
</dbReference>
<dbReference type="AlphaFoldDB" id="A0A0G4GN00"/>
<organism evidence="2">
    <name type="scientific">Chromera velia CCMP2878</name>
    <dbReference type="NCBI Taxonomy" id="1169474"/>
    <lineage>
        <taxon>Eukaryota</taxon>
        <taxon>Sar</taxon>
        <taxon>Alveolata</taxon>
        <taxon>Colpodellida</taxon>
        <taxon>Chromeraceae</taxon>
        <taxon>Chromera</taxon>
    </lineage>
</organism>
<protein>
    <recommendedName>
        <fullName evidence="1">OTU domain-containing protein</fullName>
    </recommendedName>
</protein>
<gene>
    <name evidence="2" type="ORF">Cvel_4946</name>
</gene>